<dbReference type="InterPro" id="IPR000073">
    <property type="entry name" value="AB_hydrolase_1"/>
</dbReference>
<dbReference type="Gene3D" id="3.40.50.1820">
    <property type="entry name" value="alpha/beta hydrolase"/>
    <property type="match status" value="1"/>
</dbReference>
<dbReference type="InterPro" id="IPR029058">
    <property type="entry name" value="AB_hydrolase_fold"/>
</dbReference>
<evidence type="ECO:0000313" key="3">
    <source>
        <dbReference type="Proteomes" id="UP000197535"/>
    </source>
</evidence>
<keyword evidence="2" id="KW-0378">Hydrolase</keyword>
<keyword evidence="3" id="KW-1185">Reference proteome</keyword>
<dbReference type="GO" id="GO:0016787">
    <property type="term" value="F:hydrolase activity"/>
    <property type="evidence" value="ECO:0007669"/>
    <property type="project" value="UniProtKB-KW"/>
</dbReference>
<comment type="caution">
    <text evidence="2">The sequence shown here is derived from an EMBL/GenBank/DDBJ whole genome shotgun (WGS) entry which is preliminary data.</text>
</comment>
<organism evidence="2 3">
    <name type="scientific">Noviherbaspirillum denitrificans</name>
    <dbReference type="NCBI Taxonomy" id="1968433"/>
    <lineage>
        <taxon>Bacteria</taxon>
        <taxon>Pseudomonadati</taxon>
        <taxon>Pseudomonadota</taxon>
        <taxon>Betaproteobacteria</taxon>
        <taxon>Burkholderiales</taxon>
        <taxon>Oxalobacteraceae</taxon>
        <taxon>Noviherbaspirillum</taxon>
    </lineage>
</organism>
<sequence length="272" mass="30333">MAASRTGTHPMQFTSIPWQGSHASIEYQWLGPEQSDFPPVVFLHEGLGSISMWRDFPQRFCEEHGFRGLVFSRIGYGQSTPRPLDAPLKPDYLHRQAHEALPALLAALNVEKPWIFGHSDGGSIALLYGARFSAHTSGLVVLAPHIFVEDITIAGILEARDAYRHGDLKPRLARHHRDVESVFRGWNDAWLDPAFRNWNIEAELPKIACPVLAMQGEQDEYATLAQIHGIERLAPHARALAIADCGHSPHFSQPAAVSRAAASFIKDYLPRR</sequence>
<dbReference type="EMBL" id="LSTO01000001">
    <property type="protein sequence ID" value="OWW20499.1"/>
    <property type="molecule type" value="Genomic_DNA"/>
</dbReference>
<dbReference type="PANTHER" id="PTHR43798">
    <property type="entry name" value="MONOACYLGLYCEROL LIPASE"/>
    <property type="match status" value="1"/>
</dbReference>
<dbReference type="PANTHER" id="PTHR43798:SF33">
    <property type="entry name" value="HYDROLASE, PUTATIVE (AFU_ORTHOLOGUE AFUA_2G14860)-RELATED"/>
    <property type="match status" value="1"/>
</dbReference>
<dbReference type="InterPro" id="IPR050266">
    <property type="entry name" value="AB_hydrolase_sf"/>
</dbReference>
<name>A0A254TCX3_9BURK</name>
<proteinExistence type="predicted"/>
<accession>A0A254TCX3</accession>
<dbReference type="Proteomes" id="UP000197535">
    <property type="component" value="Unassembled WGS sequence"/>
</dbReference>
<dbReference type="Pfam" id="PF00561">
    <property type="entry name" value="Abhydrolase_1"/>
    <property type="match status" value="1"/>
</dbReference>
<protein>
    <submittedName>
        <fullName evidence="2">Alpha/beta hydrolase</fullName>
    </submittedName>
</protein>
<evidence type="ECO:0000259" key="1">
    <source>
        <dbReference type="Pfam" id="PF00561"/>
    </source>
</evidence>
<feature type="domain" description="AB hydrolase-1" evidence="1">
    <location>
        <begin position="38"/>
        <end position="171"/>
    </location>
</feature>
<dbReference type="AlphaFoldDB" id="A0A254TCX3"/>
<dbReference type="SUPFAM" id="SSF53474">
    <property type="entry name" value="alpha/beta-Hydrolases"/>
    <property type="match status" value="1"/>
</dbReference>
<gene>
    <name evidence="2" type="ORF">AYR66_14390</name>
</gene>
<reference evidence="2 3" key="1">
    <citation type="submission" date="2016-02" db="EMBL/GenBank/DDBJ databases">
        <authorList>
            <person name="Wen L."/>
            <person name="He K."/>
            <person name="Yang H."/>
        </authorList>
    </citation>
    <scope>NUCLEOTIDE SEQUENCE [LARGE SCALE GENOMIC DNA]</scope>
    <source>
        <strain evidence="2 3">TSA40</strain>
    </source>
</reference>
<dbReference type="OrthoDB" id="135231at2"/>
<dbReference type="GO" id="GO:0016020">
    <property type="term" value="C:membrane"/>
    <property type="evidence" value="ECO:0007669"/>
    <property type="project" value="TreeGrafter"/>
</dbReference>
<evidence type="ECO:0000313" key="2">
    <source>
        <dbReference type="EMBL" id="OWW20499.1"/>
    </source>
</evidence>